<dbReference type="InterPro" id="IPR033714">
    <property type="entry name" value="tRNA_bind_bactPheRS"/>
</dbReference>
<comment type="caution">
    <text evidence="20">The sequence shown here is derived from an EMBL/GenBank/DDBJ whole genome shotgun (WGS) entry which is preliminary data.</text>
</comment>
<evidence type="ECO:0000256" key="10">
    <source>
        <dbReference type="ARBA" id="ARBA00022842"/>
    </source>
</evidence>
<evidence type="ECO:0000256" key="6">
    <source>
        <dbReference type="ARBA" id="ARBA00022598"/>
    </source>
</evidence>
<evidence type="ECO:0000256" key="3">
    <source>
        <dbReference type="ARBA" id="ARBA00011209"/>
    </source>
</evidence>
<dbReference type="SUPFAM" id="SSF46955">
    <property type="entry name" value="Putative DNA-binding domain"/>
    <property type="match status" value="1"/>
</dbReference>
<dbReference type="Gene3D" id="3.30.70.380">
    <property type="entry name" value="Ferrodoxin-fold anticodon-binding domain"/>
    <property type="match status" value="1"/>
</dbReference>
<keyword evidence="7 15" id="KW-0479">Metal-binding</keyword>
<evidence type="ECO:0000256" key="15">
    <source>
        <dbReference type="HAMAP-Rule" id="MF_00283"/>
    </source>
</evidence>
<keyword evidence="9 15" id="KW-0067">ATP-binding</keyword>
<dbReference type="Pfam" id="PF01588">
    <property type="entry name" value="tRNA_bind"/>
    <property type="match status" value="1"/>
</dbReference>
<dbReference type="InterPro" id="IPR045864">
    <property type="entry name" value="aa-tRNA-synth_II/BPL/LPL"/>
</dbReference>
<dbReference type="Gene3D" id="2.40.50.140">
    <property type="entry name" value="Nucleic acid-binding proteins"/>
    <property type="match status" value="1"/>
</dbReference>
<dbReference type="SMART" id="SM00874">
    <property type="entry name" value="B5"/>
    <property type="match status" value="1"/>
</dbReference>
<keyword evidence="12 15" id="KW-0648">Protein biosynthesis</keyword>
<dbReference type="Pfam" id="PF03147">
    <property type="entry name" value="FDX-ACB"/>
    <property type="match status" value="1"/>
</dbReference>
<evidence type="ECO:0000313" key="20">
    <source>
        <dbReference type="EMBL" id="CAD7287417.1"/>
    </source>
</evidence>
<evidence type="ECO:0000256" key="8">
    <source>
        <dbReference type="ARBA" id="ARBA00022741"/>
    </source>
</evidence>
<feature type="domain" description="FDX-ACB" evidence="18">
    <location>
        <begin position="684"/>
        <end position="774"/>
    </location>
</feature>
<reference evidence="20 21" key="1">
    <citation type="submission" date="2020-11" db="EMBL/GenBank/DDBJ databases">
        <authorList>
            <person name="Peeters C."/>
        </authorList>
    </citation>
    <scope>NUCLEOTIDE SEQUENCE [LARGE SCALE GENOMIC DNA]</scope>
    <source>
        <strain evidence="20 21">LMG 7974</strain>
    </source>
</reference>
<dbReference type="InterPro" id="IPR012340">
    <property type="entry name" value="NA-bd_OB-fold"/>
</dbReference>
<evidence type="ECO:0000256" key="4">
    <source>
        <dbReference type="ARBA" id="ARBA00022490"/>
    </source>
</evidence>
<dbReference type="EC" id="6.1.1.20" evidence="15"/>
<dbReference type="EMBL" id="CAJHOF010000002">
    <property type="protein sequence ID" value="CAD7287417.1"/>
    <property type="molecule type" value="Genomic_DNA"/>
</dbReference>
<evidence type="ECO:0000313" key="21">
    <source>
        <dbReference type="Proteomes" id="UP000789803"/>
    </source>
</evidence>
<dbReference type="PROSITE" id="PS51447">
    <property type="entry name" value="FDX_ACB"/>
    <property type="match status" value="1"/>
</dbReference>
<name>A0ABN7K4M6_9BACT</name>
<dbReference type="Gene3D" id="3.50.40.10">
    <property type="entry name" value="Phenylalanyl-trna Synthetase, Chain B, domain 3"/>
    <property type="match status" value="1"/>
</dbReference>
<evidence type="ECO:0000256" key="2">
    <source>
        <dbReference type="ARBA" id="ARBA00008653"/>
    </source>
</evidence>
<protein>
    <recommendedName>
        <fullName evidence="15">Phenylalanine--tRNA ligase beta subunit</fullName>
        <ecNumber evidence="15">6.1.1.20</ecNumber>
    </recommendedName>
    <alternativeName>
        <fullName evidence="15">Phenylalanyl-tRNA synthetase beta subunit</fullName>
        <shortName evidence="15">PheRS</shortName>
    </alternativeName>
</protein>
<evidence type="ECO:0000256" key="14">
    <source>
        <dbReference type="ARBA" id="ARBA00049255"/>
    </source>
</evidence>
<dbReference type="NCBIfam" id="TIGR00472">
    <property type="entry name" value="pheT_bact"/>
    <property type="match status" value="1"/>
</dbReference>
<dbReference type="Gene3D" id="3.30.56.10">
    <property type="match status" value="2"/>
</dbReference>
<comment type="subcellular location">
    <subcellularLocation>
        <location evidence="1 15">Cytoplasm</location>
    </subcellularLocation>
</comment>
<evidence type="ECO:0000256" key="7">
    <source>
        <dbReference type="ARBA" id="ARBA00022723"/>
    </source>
</evidence>
<dbReference type="InterPro" id="IPR036690">
    <property type="entry name" value="Fdx_antiC-bd_sf"/>
</dbReference>
<comment type="subunit">
    <text evidence="3 15">Tetramer of two alpha and two beta subunits.</text>
</comment>
<evidence type="ECO:0000256" key="5">
    <source>
        <dbReference type="ARBA" id="ARBA00022555"/>
    </source>
</evidence>
<feature type="domain" description="B5" evidence="19">
    <location>
        <begin position="391"/>
        <end position="468"/>
    </location>
</feature>
<evidence type="ECO:0000259" key="19">
    <source>
        <dbReference type="PROSITE" id="PS51483"/>
    </source>
</evidence>
<dbReference type="PANTHER" id="PTHR10947:SF0">
    <property type="entry name" value="PHENYLALANINE--TRNA LIGASE BETA SUBUNIT"/>
    <property type="match status" value="1"/>
</dbReference>
<dbReference type="Pfam" id="PF17759">
    <property type="entry name" value="tRNA_synthFbeta"/>
    <property type="match status" value="1"/>
</dbReference>
<dbReference type="SUPFAM" id="SSF50249">
    <property type="entry name" value="Nucleic acid-binding proteins"/>
    <property type="match status" value="1"/>
</dbReference>
<evidence type="ECO:0000256" key="13">
    <source>
        <dbReference type="ARBA" id="ARBA00023146"/>
    </source>
</evidence>
<keyword evidence="21" id="KW-1185">Reference proteome</keyword>
<evidence type="ECO:0000256" key="9">
    <source>
        <dbReference type="ARBA" id="ARBA00022840"/>
    </source>
</evidence>
<comment type="cofactor">
    <cofactor evidence="15">
        <name>Mg(2+)</name>
        <dbReference type="ChEBI" id="CHEBI:18420"/>
    </cofactor>
    <text evidence="15">Binds 2 magnesium ions per tetramer.</text>
</comment>
<dbReference type="InterPro" id="IPR009061">
    <property type="entry name" value="DNA-bd_dom_put_sf"/>
</dbReference>
<keyword evidence="6 15" id="KW-0436">Ligase</keyword>
<dbReference type="RefSeq" id="WP_229932118.1">
    <property type="nucleotide sequence ID" value="NZ_CAJHOF010000002.1"/>
</dbReference>
<dbReference type="SUPFAM" id="SSF55681">
    <property type="entry name" value="Class II aaRS and biotin synthetases"/>
    <property type="match status" value="1"/>
</dbReference>
<evidence type="ECO:0000256" key="1">
    <source>
        <dbReference type="ARBA" id="ARBA00004496"/>
    </source>
</evidence>
<dbReference type="HAMAP" id="MF_00283">
    <property type="entry name" value="Phe_tRNA_synth_beta1"/>
    <property type="match status" value="1"/>
</dbReference>
<dbReference type="PROSITE" id="PS50886">
    <property type="entry name" value="TRBD"/>
    <property type="match status" value="1"/>
</dbReference>
<keyword evidence="11 16" id="KW-0694">RNA-binding</keyword>
<dbReference type="InterPro" id="IPR005147">
    <property type="entry name" value="tRNA_synthase_B5-dom"/>
</dbReference>
<evidence type="ECO:0000259" key="17">
    <source>
        <dbReference type="PROSITE" id="PS50886"/>
    </source>
</evidence>
<comment type="similarity">
    <text evidence="2 15">Belongs to the phenylalanyl-tRNA synthetase beta subunit family. Type 1 subfamily.</text>
</comment>
<dbReference type="InterPro" id="IPR004532">
    <property type="entry name" value="Phe-tRNA-ligase_IIc_bsu_bact"/>
</dbReference>
<feature type="binding site" evidence="15">
    <location>
        <position position="452"/>
    </location>
    <ligand>
        <name>Mg(2+)</name>
        <dbReference type="ChEBI" id="CHEBI:18420"/>
        <note>shared with alpha subunit</note>
    </ligand>
</feature>
<keyword evidence="13 15" id="KW-0030">Aminoacyl-tRNA synthetase</keyword>
<keyword evidence="8 15" id="KW-0547">Nucleotide-binding</keyword>
<organism evidence="20 21">
    <name type="scientific">Campylobacter majalis</name>
    <dbReference type="NCBI Taxonomy" id="2790656"/>
    <lineage>
        <taxon>Bacteria</taxon>
        <taxon>Pseudomonadati</taxon>
        <taxon>Campylobacterota</taxon>
        <taxon>Epsilonproteobacteria</taxon>
        <taxon>Campylobacterales</taxon>
        <taxon>Campylobacteraceae</taxon>
        <taxon>Campylobacter</taxon>
    </lineage>
</organism>
<dbReference type="Gene3D" id="3.30.930.10">
    <property type="entry name" value="Bira Bifunctional Protein, Domain 2"/>
    <property type="match status" value="1"/>
</dbReference>
<dbReference type="Pfam" id="PF03484">
    <property type="entry name" value="B5"/>
    <property type="match status" value="1"/>
</dbReference>
<dbReference type="PANTHER" id="PTHR10947">
    <property type="entry name" value="PHENYLALANYL-TRNA SYNTHETASE BETA CHAIN AND LEUCINE-RICH REPEAT-CONTAINING PROTEIN 47"/>
    <property type="match status" value="1"/>
</dbReference>
<dbReference type="SMART" id="SM00896">
    <property type="entry name" value="FDX-ACB"/>
    <property type="match status" value="1"/>
</dbReference>
<keyword evidence="5 16" id="KW-0820">tRNA-binding</keyword>
<accession>A0ABN7K4M6</accession>
<dbReference type="InterPro" id="IPR002547">
    <property type="entry name" value="tRNA-bd_dom"/>
</dbReference>
<evidence type="ECO:0000256" key="12">
    <source>
        <dbReference type="ARBA" id="ARBA00022917"/>
    </source>
</evidence>
<dbReference type="SUPFAM" id="SSF56037">
    <property type="entry name" value="PheT/TilS domain"/>
    <property type="match status" value="1"/>
</dbReference>
<feature type="domain" description="TRNA-binding" evidence="17">
    <location>
        <begin position="39"/>
        <end position="150"/>
    </location>
</feature>
<evidence type="ECO:0000256" key="11">
    <source>
        <dbReference type="ARBA" id="ARBA00022884"/>
    </source>
</evidence>
<dbReference type="InterPro" id="IPR045060">
    <property type="entry name" value="Phe-tRNA-ligase_IIc_bsu"/>
</dbReference>
<feature type="binding site" evidence="15">
    <location>
        <position position="446"/>
    </location>
    <ligand>
        <name>Mg(2+)</name>
        <dbReference type="ChEBI" id="CHEBI:18420"/>
        <note>shared with alpha subunit</note>
    </ligand>
</feature>
<dbReference type="GO" id="GO:0004826">
    <property type="term" value="F:phenylalanine-tRNA ligase activity"/>
    <property type="evidence" value="ECO:0007669"/>
    <property type="project" value="UniProtKB-EC"/>
</dbReference>
<dbReference type="NCBIfam" id="NF045760">
    <property type="entry name" value="YtpR"/>
    <property type="match status" value="1"/>
</dbReference>
<comment type="catalytic activity">
    <reaction evidence="14 15">
        <text>tRNA(Phe) + L-phenylalanine + ATP = L-phenylalanyl-tRNA(Phe) + AMP + diphosphate + H(+)</text>
        <dbReference type="Rhea" id="RHEA:19413"/>
        <dbReference type="Rhea" id="RHEA-COMP:9668"/>
        <dbReference type="Rhea" id="RHEA-COMP:9699"/>
        <dbReference type="ChEBI" id="CHEBI:15378"/>
        <dbReference type="ChEBI" id="CHEBI:30616"/>
        <dbReference type="ChEBI" id="CHEBI:33019"/>
        <dbReference type="ChEBI" id="CHEBI:58095"/>
        <dbReference type="ChEBI" id="CHEBI:78442"/>
        <dbReference type="ChEBI" id="CHEBI:78531"/>
        <dbReference type="ChEBI" id="CHEBI:456215"/>
        <dbReference type="EC" id="6.1.1.20"/>
    </reaction>
</comment>
<dbReference type="InterPro" id="IPR041616">
    <property type="entry name" value="PheRS_beta_core"/>
</dbReference>
<evidence type="ECO:0000259" key="18">
    <source>
        <dbReference type="PROSITE" id="PS51447"/>
    </source>
</evidence>
<dbReference type="InterPro" id="IPR020825">
    <property type="entry name" value="Phe-tRNA_synthase-like_B3/B4"/>
</dbReference>
<keyword evidence="10 15" id="KW-0460">Magnesium</keyword>
<dbReference type="Proteomes" id="UP000789803">
    <property type="component" value="Unassembled WGS sequence"/>
</dbReference>
<gene>
    <name evidence="15 20" type="primary">pheT</name>
    <name evidence="20" type="ORF">LMG7974_00296</name>
</gene>
<feature type="binding site" evidence="15">
    <location>
        <position position="455"/>
    </location>
    <ligand>
        <name>Mg(2+)</name>
        <dbReference type="ChEBI" id="CHEBI:18420"/>
        <note>shared with alpha subunit</note>
    </ligand>
</feature>
<dbReference type="CDD" id="cd02796">
    <property type="entry name" value="tRNA_bind_bactPheRS"/>
    <property type="match status" value="1"/>
</dbReference>
<keyword evidence="4 15" id="KW-0963">Cytoplasm</keyword>
<sequence>MIISKNWLNEWIDLSSVSADEILKTLNSIGLEVDGCTKVKIPEKIVIGYVKSKEKHPDADKLNICMVDVGSDSLQIVCGAKNVEAGQFVAVALNGAVMPDGMQIKRAKLRGIESNGMICSSTELGLAKTNDGIMVLDESIGRLELGKELNEYDIFNDVIIEVDITANRGDANSIHGIARELSVALDLPIKERLAYVDGENLPGIGRILSLHTHEKVKSLHMFRAFELMQNPSENLVTKLRLALIECSETHPMRRLCEYATHSTGVIFRMYDFAKISTDEKISIDISVGTHQESILKVDDKILGVAGVYQNKDTMIDESSKLILLEASYADPSVVSEYVGENKDIVKTNELYRSTRSSEPNLALGIDPIFERLSSQNIAKFYAGHQLSATKTEVKTISFTITDINKMIGQDVPKIEIVRILKKLGFDVAFTQESENINVKVPNYRYDIINIHDVCEEIVRIVGIDNIASAPMKFSESNRINDTLKRYKFALNLRKKAAAVGFYESVHYVFDSSDELRKLGFKECKTSIINPINNELNELRPTLVNHLLKSCEKNSKNQKKSIKLFEYGEVFDENANQSMRFGFVVSGLKFEPSLNNGTKVAQVDFMGFASMIQGIVGEFSLVPSSEMGYLSPFEQAKIIKNGDEIGYIGRVSIDVASERDLSKTYVSEIYFDRLANTNIQAQAYSKFPSISRDLSLIIPKDMKFKTIKDSINSLGLNVQFAPSDIYSSDELGDNVSLSIKFTFQDMQKTLEDEEVACLMDKILAKLKDDLNIGIR</sequence>
<dbReference type="PROSITE" id="PS51483">
    <property type="entry name" value="B5"/>
    <property type="match status" value="1"/>
</dbReference>
<dbReference type="InterPro" id="IPR005121">
    <property type="entry name" value="Fdx_antiC-bd"/>
</dbReference>
<dbReference type="SUPFAM" id="SSF54991">
    <property type="entry name" value="Anticodon-binding domain of PheRS"/>
    <property type="match status" value="1"/>
</dbReference>
<proteinExistence type="inferred from homology"/>
<evidence type="ECO:0000256" key="16">
    <source>
        <dbReference type="PROSITE-ProRule" id="PRU00209"/>
    </source>
</evidence>
<feature type="binding site" evidence="15">
    <location>
        <position position="456"/>
    </location>
    <ligand>
        <name>Mg(2+)</name>
        <dbReference type="ChEBI" id="CHEBI:18420"/>
        <note>shared with alpha subunit</note>
    </ligand>
</feature>